<proteinExistence type="predicted"/>
<dbReference type="InterPro" id="IPR025991">
    <property type="entry name" value="Chemoreceptor_zinc-bind_dom"/>
</dbReference>
<protein>
    <recommendedName>
        <fullName evidence="1">Chemoreceptor zinc-binding domain-containing protein</fullName>
    </recommendedName>
</protein>
<dbReference type="RefSeq" id="WP_069121669.1">
    <property type="nucleotide sequence ID" value="NZ_MARB01000004.1"/>
</dbReference>
<gene>
    <name evidence="2" type="ORF">CODIS_09090</name>
</gene>
<name>A0A7Z0VNE2_9GAMM</name>
<dbReference type="Gene3D" id="1.20.120.30">
    <property type="entry name" value="Aspartate receptor, ligand-binding domain"/>
    <property type="match status" value="1"/>
</dbReference>
<accession>A0A7Z0VNE2</accession>
<comment type="caution">
    <text evidence="2">The sequence shown here is derived from an EMBL/GenBank/DDBJ whole genome shotgun (WGS) entry which is preliminary data.</text>
</comment>
<dbReference type="Proteomes" id="UP000094769">
    <property type="component" value="Unassembled WGS sequence"/>
</dbReference>
<dbReference type="OrthoDB" id="9808588at2"/>
<evidence type="ECO:0000313" key="3">
    <source>
        <dbReference type="Proteomes" id="UP000094769"/>
    </source>
</evidence>
<evidence type="ECO:0000313" key="2">
    <source>
        <dbReference type="EMBL" id="ODJ88815.1"/>
    </source>
</evidence>
<keyword evidence="3" id="KW-1185">Reference proteome</keyword>
<sequence>MSESAFFLRRMNDHIQYLGKLKATLEDKGDFQGSDHHSCKLGQWLDSDGPAQSSAISGEARRIFDSILEPHEQFHQASQHALDCKKIGDKSGMEEAMTEMFKLSARLVDILMKLDTMSH</sequence>
<dbReference type="Pfam" id="PF13682">
    <property type="entry name" value="CZB"/>
    <property type="match status" value="1"/>
</dbReference>
<organism evidence="2 3">
    <name type="scientific">Candidatus Thiodiazotropha endolucinida</name>
    <dbReference type="NCBI Taxonomy" id="1655433"/>
    <lineage>
        <taxon>Bacteria</taxon>
        <taxon>Pseudomonadati</taxon>
        <taxon>Pseudomonadota</taxon>
        <taxon>Gammaproteobacteria</taxon>
        <taxon>Chromatiales</taxon>
        <taxon>Sedimenticolaceae</taxon>
        <taxon>Candidatus Thiodiazotropha</taxon>
    </lineage>
</organism>
<dbReference type="AlphaFoldDB" id="A0A7Z0VNE2"/>
<reference evidence="2 3" key="1">
    <citation type="submission" date="2016-06" db="EMBL/GenBank/DDBJ databases">
        <title>Genome sequence of endosymbiont of Candidatus Endolucinida thiodiazotropha.</title>
        <authorList>
            <person name="Poehlein A."/>
            <person name="Koenig S."/>
            <person name="Heiden S.E."/>
            <person name="Thuermer A."/>
            <person name="Voget S."/>
            <person name="Daniel R."/>
            <person name="Markert S."/>
            <person name="Gros O."/>
            <person name="Schweder T."/>
        </authorList>
    </citation>
    <scope>NUCLEOTIDE SEQUENCE [LARGE SCALE GENOMIC DNA]</scope>
    <source>
        <strain evidence="2 3">COS</strain>
    </source>
</reference>
<feature type="domain" description="Chemoreceptor zinc-binding" evidence="1">
    <location>
        <begin position="14"/>
        <end position="81"/>
    </location>
</feature>
<evidence type="ECO:0000259" key="1">
    <source>
        <dbReference type="Pfam" id="PF13682"/>
    </source>
</evidence>
<dbReference type="EMBL" id="MARB01000004">
    <property type="protein sequence ID" value="ODJ88815.1"/>
    <property type="molecule type" value="Genomic_DNA"/>
</dbReference>